<organism evidence="3 4">
    <name type="scientific">Alkalibacillus silvisoli</name>
    <dbReference type="NCBI Taxonomy" id="392823"/>
    <lineage>
        <taxon>Bacteria</taxon>
        <taxon>Bacillati</taxon>
        <taxon>Bacillota</taxon>
        <taxon>Bacilli</taxon>
        <taxon>Bacillales</taxon>
        <taxon>Bacillaceae</taxon>
        <taxon>Alkalibacillus</taxon>
    </lineage>
</organism>
<dbReference type="EMBL" id="BAAACZ010000007">
    <property type="protein sequence ID" value="GAA0454961.1"/>
    <property type="molecule type" value="Genomic_DNA"/>
</dbReference>
<feature type="domain" description="Peptidase S9 prolyl oligopeptidase catalytic" evidence="2">
    <location>
        <begin position="48"/>
        <end position="246"/>
    </location>
</feature>
<proteinExistence type="predicted"/>
<sequence>MGIVIDHQLVDDIPTLIIHKQDQQVAPLPVVVYFHGFTSAKEQNLAIAYLLAEEGFRVVLPDALHHGERQGEVSNDQIQFNFWKIVQKNLIDLHKLNEWLMKNGLLEAGRLGVAGTSMGGITTAAALTQYHEVQVAGLMMGSAKLQEMAHYLLKGIEQQGIQLPFTDEEIKAQVEELKQIDLSEQVEVINERPLLIWHGEEDHVVPFNHAVSFHDQLQQAGFEQVKFVSEKGRDHKVSRSGMLELTNWFKTYL</sequence>
<evidence type="ECO:0000313" key="3">
    <source>
        <dbReference type="EMBL" id="GAA0454961.1"/>
    </source>
</evidence>
<dbReference type="Proteomes" id="UP001500740">
    <property type="component" value="Unassembled WGS sequence"/>
</dbReference>
<dbReference type="InterPro" id="IPR001375">
    <property type="entry name" value="Peptidase_S9_cat"/>
</dbReference>
<evidence type="ECO:0000259" key="2">
    <source>
        <dbReference type="Pfam" id="PF00326"/>
    </source>
</evidence>
<dbReference type="SUPFAM" id="SSF53474">
    <property type="entry name" value="alpha/beta-Hydrolases"/>
    <property type="match status" value="1"/>
</dbReference>
<keyword evidence="1" id="KW-0378">Hydrolase</keyword>
<protein>
    <submittedName>
        <fullName evidence="3">Prolyl oligopeptidase family serine peptidase</fullName>
    </submittedName>
</protein>
<dbReference type="Gene3D" id="3.40.50.1820">
    <property type="entry name" value="alpha/beta hydrolase"/>
    <property type="match status" value="1"/>
</dbReference>
<reference evidence="3 4" key="1">
    <citation type="journal article" date="2019" name="Int. J. Syst. Evol. Microbiol.">
        <title>The Global Catalogue of Microorganisms (GCM) 10K type strain sequencing project: providing services to taxonomists for standard genome sequencing and annotation.</title>
        <authorList>
            <consortium name="The Broad Institute Genomics Platform"/>
            <consortium name="The Broad Institute Genome Sequencing Center for Infectious Disease"/>
            <person name="Wu L."/>
            <person name="Ma J."/>
        </authorList>
    </citation>
    <scope>NUCLEOTIDE SEQUENCE [LARGE SCALE GENOMIC DNA]</scope>
    <source>
        <strain evidence="3 4">JCM 14193</strain>
    </source>
</reference>
<keyword evidence="4" id="KW-1185">Reference proteome</keyword>
<comment type="caution">
    <text evidence="3">The sequence shown here is derived from an EMBL/GenBank/DDBJ whole genome shotgun (WGS) entry which is preliminary data.</text>
</comment>
<dbReference type="Pfam" id="PF00326">
    <property type="entry name" value="Peptidase_S9"/>
    <property type="match status" value="1"/>
</dbReference>
<evidence type="ECO:0000256" key="1">
    <source>
        <dbReference type="ARBA" id="ARBA00022801"/>
    </source>
</evidence>
<evidence type="ECO:0000313" key="4">
    <source>
        <dbReference type="Proteomes" id="UP001500740"/>
    </source>
</evidence>
<accession>A0ABN0ZPQ5</accession>
<gene>
    <name evidence="3" type="ORF">GCM10008935_07260</name>
</gene>
<dbReference type="InterPro" id="IPR050261">
    <property type="entry name" value="FrsA_esterase"/>
</dbReference>
<dbReference type="PANTHER" id="PTHR22946:SF9">
    <property type="entry name" value="POLYKETIDE TRANSFERASE AF380"/>
    <property type="match status" value="1"/>
</dbReference>
<dbReference type="RefSeq" id="WP_343781869.1">
    <property type="nucleotide sequence ID" value="NZ_BAAACZ010000007.1"/>
</dbReference>
<name>A0ABN0ZPQ5_9BACI</name>
<dbReference type="InterPro" id="IPR029058">
    <property type="entry name" value="AB_hydrolase_fold"/>
</dbReference>
<dbReference type="PANTHER" id="PTHR22946">
    <property type="entry name" value="DIENELACTONE HYDROLASE DOMAIN-CONTAINING PROTEIN-RELATED"/>
    <property type="match status" value="1"/>
</dbReference>